<evidence type="ECO:0000256" key="1">
    <source>
        <dbReference type="SAM" id="MobiDB-lite"/>
    </source>
</evidence>
<accession>A0A1Y1WB52</accession>
<dbReference type="GeneID" id="63800073"/>
<name>A0A1Y1WB52_9FUNG</name>
<evidence type="ECO:0000313" key="2">
    <source>
        <dbReference type="EMBL" id="ORX70767.1"/>
    </source>
</evidence>
<sequence>MYEGFCGERPSRIFNPASISKKVRCLKKREYSQNRETGGQGTAVAAVPIELFCIVPGAAETSNTNSPCAFGGGQSNKRHQHARSAGVAWHPCAWNHHHRLSAKVPDTRGIAIRRANNAEPRRPYKDQNRRMPNPSCQLANNPLRMYNFSRSATSTTASSREL</sequence>
<gene>
    <name evidence="2" type="ORF">DL89DRAFT_139906</name>
</gene>
<dbReference type="AlphaFoldDB" id="A0A1Y1WB52"/>
<evidence type="ECO:0000313" key="3">
    <source>
        <dbReference type="Proteomes" id="UP000193922"/>
    </source>
</evidence>
<feature type="compositionally biased region" description="Low complexity" evidence="1">
    <location>
        <begin position="149"/>
        <end position="162"/>
    </location>
</feature>
<protein>
    <submittedName>
        <fullName evidence="2">Uncharacterized protein</fullName>
    </submittedName>
</protein>
<feature type="compositionally biased region" description="Basic and acidic residues" evidence="1">
    <location>
        <begin position="119"/>
        <end position="129"/>
    </location>
</feature>
<feature type="region of interest" description="Disordered" evidence="1">
    <location>
        <begin position="113"/>
        <end position="162"/>
    </location>
</feature>
<proteinExistence type="predicted"/>
<dbReference type="EMBL" id="MCFD01000005">
    <property type="protein sequence ID" value="ORX70767.1"/>
    <property type="molecule type" value="Genomic_DNA"/>
</dbReference>
<organism evidence="2 3">
    <name type="scientific">Linderina pennispora</name>
    <dbReference type="NCBI Taxonomy" id="61395"/>
    <lineage>
        <taxon>Eukaryota</taxon>
        <taxon>Fungi</taxon>
        <taxon>Fungi incertae sedis</taxon>
        <taxon>Zoopagomycota</taxon>
        <taxon>Kickxellomycotina</taxon>
        <taxon>Kickxellomycetes</taxon>
        <taxon>Kickxellales</taxon>
        <taxon>Kickxellaceae</taxon>
        <taxon>Linderina</taxon>
    </lineage>
</organism>
<dbReference type="RefSeq" id="XP_040744346.1">
    <property type="nucleotide sequence ID" value="XM_040883425.1"/>
</dbReference>
<reference evidence="2 3" key="1">
    <citation type="submission" date="2016-07" db="EMBL/GenBank/DDBJ databases">
        <title>Pervasive Adenine N6-methylation of Active Genes in Fungi.</title>
        <authorList>
            <consortium name="DOE Joint Genome Institute"/>
            <person name="Mondo S.J."/>
            <person name="Dannebaum R.O."/>
            <person name="Kuo R.C."/>
            <person name="Labutti K."/>
            <person name="Haridas S."/>
            <person name="Kuo A."/>
            <person name="Salamov A."/>
            <person name="Ahrendt S.R."/>
            <person name="Lipzen A."/>
            <person name="Sullivan W."/>
            <person name="Andreopoulos W.B."/>
            <person name="Clum A."/>
            <person name="Lindquist E."/>
            <person name="Daum C."/>
            <person name="Ramamoorthy G.K."/>
            <person name="Gryganskyi A."/>
            <person name="Culley D."/>
            <person name="Magnuson J.K."/>
            <person name="James T.Y."/>
            <person name="O'Malley M.A."/>
            <person name="Stajich J.E."/>
            <person name="Spatafora J.W."/>
            <person name="Visel A."/>
            <person name="Grigoriev I.V."/>
        </authorList>
    </citation>
    <scope>NUCLEOTIDE SEQUENCE [LARGE SCALE GENOMIC DNA]</scope>
    <source>
        <strain evidence="2 3">ATCC 12442</strain>
    </source>
</reference>
<dbReference type="Proteomes" id="UP000193922">
    <property type="component" value="Unassembled WGS sequence"/>
</dbReference>
<comment type="caution">
    <text evidence="2">The sequence shown here is derived from an EMBL/GenBank/DDBJ whole genome shotgun (WGS) entry which is preliminary data.</text>
</comment>
<keyword evidence="3" id="KW-1185">Reference proteome</keyword>